<dbReference type="Gene3D" id="3.40.50.300">
    <property type="entry name" value="P-loop containing nucleotide triphosphate hydrolases"/>
    <property type="match status" value="1"/>
</dbReference>
<dbReference type="PROSITE" id="PS50893">
    <property type="entry name" value="ABC_TRANSPORTER_2"/>
    <property type="match status" value="1"/>
</dbReference>
<dbReference type="Proteomes" id="UP000306740">
    <property type="component" value="Unassembled WGS sequence"/>
</dbReference>
<dbReference type="SUPFAM" id="SSF52540">
    <property type="entry name" value="P-loop containing nucleoside triphosphate hydrolases"/>
    <property type="match status" value="1"/>
</dbReference>
<organism evidence="5 6">
    <name type="scientific">Mumia zhuanghuii</name>
    <dbReference type="NCBI Taxonomy" id="2585211"/>
    <lineage>
        <taxon>Bacteria</taxon>
        <taxon>Bacillati</taxon>
        <taxon>Actinomycetota</taxon>
        <taxon>Actinomycetes</taxon>
        <taxon>Propionibacteriales</taxon>
        <taxon>Nocardioidaceae</taxon>
        <taxon>Mumia</taxon>
    </lineage>
</organism>
<dbReference type="PANTHER" id="PTHR43038:SF3">
    <property type="entry name" value="ABC TRANSPORTER G FAMILY MEMBER 20 ISOFORM X1"/>
    <property type="match status" value="1"/>
</dbReference>
<keyword evidence="1" id="KW-0547">Nucleotide-binding</keyword>
<dbReference type="InterPro" id="IPR027417">
    <property type="entry name" value="P-loop_NTPase"/>
</dbReference>
<name>A0A5C4MLI1_9ACTN</name>
<dbReference type="PANTHER" id="PTHR43038">
    <property type="entry name" value="ATP-BINDING CASSETTE, SUB-FAMILY H, MEMBER 1"/>
    <property type="match status" value="1"/>
</dbReference>
<keyword evidence="2 5" id="KW-0067">ATP-binding</keyword>
<dbReference type="RefSeq" id="WP_139087517.1">
    <property type="nucleotide sequence ID" value="NZ_VDFR01000091.1"/>
</dbReference>
<dbReference type="GO" id="GO:0016887">
    <property type="term" value="F:ATP hydrolysis activity"/>
    <property type="evidence" value="ECO:0007669"/>
    <property type="project" value="InterPro"/>
</dbReference>
<dbReference type="AlphaFoldDB" id="A0A5C4MLI1"/>
<dbReference type="SMART" id="SM00382">
    <property type="entry name" value="AAA"/>
    <property type="match status" value="1"/>
</dbReference>
<evidence type="ECO:0000256" key="1">
    <source>
        <dbReference type="ARBA" id="ARBA00022741"/>
    </source>
</evidence>
<evidence type="ECO:0000256" key="2">
    <source>
        <dbReference type="ARBA" id="ARBA00022840"/>
    </source>
</evidence>
<dbReference type="InterPro" id="IPR003593">
    <property type="entry name" value="AAA+_ATPase"/>
</dbReference>
<sequence length="287" mass="30695">MTTTVLEARSVTRRFGSFTAVDDVTMDVAPGEVVGLLGANGAGKTTLMRMLLGLLPTTEGTVQMLGGPPRRERRRRLGYVPQNLGLYRDLTLTENLAFVADAYGTPAPALPDGLSRYADVLVADMPLGAQRQGAFLAALSHEPEAVLLDEPTSGVDALARATLWDTIREQADRGVGVLITTHYMQEAQQCDRLLLMSQGRLVAQGSEADIVGSTRALVVRTDDWAAAFSALNDAGAAVILDGRTVRVADAGRDEITRILTAARVDASVEPVPATIEERMLVLAREAR</sequence>
<comment type="caution">
    <text evidence="5">The sequence shown here is derived from an EMBL/GenBank/DDBJ whole genome shotgun (WGS) entry which is preliminary data.</text>
</comment>
<feature type="domain" description="ABC transporter" evidence="3">
    <location>
        <begin position="6"/>
        <end position="223"/>
    </location>
</feature>
<evidence type="ECO:0000259" key="3">
    <source>
        <dbReference type="PROSITE" id="PS50893"/>
    </source>
</evidence>
<dbReference type="EMBL" id="VDFR01000091">
    <property type="protein sequence ID" value="TNC42799.1"/>
    <property type="molecule type" value="Genomic_DNA"/>
</dbReference>
<dbReference type="OrthoDB" id="9804819at2"/>
<evidence type="ECO:0000313" key="6">
    <source>
        <dbReference type="Proteomes" id="UP000306740"/>
    </source>
</evidence>
<dbReference type="CDD" id="cd03230">
    <property type="entry name" value="ABC_DR_subfamily_A"/>
    <property type="match status" value="1"/>
</dbReference>
<dbReference type="EMBL" id="VDFR01000092">
    <property type="protein sequence ID" value="TNC42763.1"/>
    <property type="molecule type" value="Genomic_DNA"/>
</dbReference>
<dbReference type="GO" id="GO:0005524">
    <property type="term" value="F:ATP binding"/>
    <property type="evidence" value="ECO:0007669"/>
    <property type="project" value="UniProtKB-KW"/>
</dbReference>
<dbReference type="InterPro" id="IPR003439">
    <property type="entry name" value="ABC_transporter-like_ATP-bd"/>
</dbReference>
<evidence type="ECO:0000313" key="5">
    <source>
        <dbReference type="EMBL" id="TNC42799.1"/>
    </source>
</evidence>
<gene>
    <name evidence="5" type="ORF">FHE65_20095</name>
    <name evidence="4" type="ORF">FHE65_20455</name>
</gene>
<accession>A0A5C4MLI1</accession>
<reference evidence="5 6" key="1">
    <citation type="submission" date="2019-05" db="EMBL/GenBank/DDBJ databases">
        <title>Mumia sp. nov., isolated from the intestinal contents of plateau pika (Ochotona curzoniae) in the Qinghai-Tibet plateau of China.</title>
        <authorList>
            <person name="Tian Z."/>
        </authorList>
    </citation>
    <scope>NUCLEOTIDE SEQUENCE [LARGE SCALE GENOMIC DNA]</scope>
    <source>
        <strain evidence="6">527</strain>
        <strain evidence="5">Z527</strain>
    </source>
</reference>
<protein>
    <submittedName>
        <fullName evidence="5">ABC transporter ATP-binding protein</fullName>
    </submittedName>
</protein>
<evidence type="ECO:0000313" key="4">
    <source>
        <dbReference type="EMBL" id="TNC42763.1"/>
    </source>
</evidence>
<dbReference type="Pfam" id="PF00005">
    <property type="entry name" value="ABC_tran"/>
    <property type="match status" value="1"/>
</dbReference>
<proteinExistence type="predicted"/>